<proteinExistence type="predicted"/>
<feature type="compositionally biased region" description="Polar residues" evidence="6">
    <location>
        <begin position="609"/>
        <end position="618"/>
    </location>
</feature>
<keyword evidence="5" id="KW-0175">Coiled coil</keyword>
<dbReference type="SUPFAM" id="SSF57716">
    <property type="entry name" value="Glucocorticoid receptor-like (DNA-binding domain)"/>
    <property type="match status" value="1"/>
</dbReference>
<dbReference type="SMART" id="SM00401">
    <property type="entry name" value="ZnF_GATA"/>
    <property type="match status" value="1"/>
</dbReference>
<keyword evidence="1" id="KW-0479">Metal-binding</keyword>
<feature type="compositionally biased region" description="Low complexity" evidence="6">
    <location>
        <begin position="217"/>
        <end position="232"/>
    </location>
</feature>
<dbReference type="PANTHER" id="PTHR47255">
    <property type="entry name" value="GATA TRANSCRIPTION FACTOR 22-RELATED"/>
    <property type="match status" value="1"/>
</dbReference>
<dbReference type="InterPro" id="IPR013088">
    <property type="entry name" value="Znf_NHR/GATA"/>
</dbReference>
<feature type="region of interest" description="Disordered" evidence="6">
    <location>
        <begin position="493"/>
        <end position="555"/>
    </location>
</feature>
<feature type="compositionally biased region" description="Low complexity" evidence="6">
    <location>
        <begin position="9"/>
        <end position="35"/>
    </location>
</feature>
<organism evidence="9 10">
    <name type="scientific">Drechslerella dactyloides</name>
    <name type="common">Nematode-trapping fungus</name>
    <name type="synonym">Arthrobotrys dactyloides</name>
    <dbReference type="NCBI Taxonomy" id="74499"/>
    <lineage>
        <taxon>Eukaryota</taxon>
        <taxon>Fungi</taxon>
        <taxon>Dikarya</taxon>
        <taxon>Ascomycota</taxon>
        <taxon>Pezizomycotina</taxon>
        <taxon>Orbiliomycetes</taxon>
        <taxon>Orbiliales</taxon>
        <taxon>Orbiliaceae</taxon>
        <taxon>Drechslerella</taxon>
    </lineage>
</organism>
<feature type="compositionally biased region" description="Pro residues" evidence="6">
    <location>
        <begin position="695"/>
        <end position="709"/>
    </location>
</feature>
<gene>
    <name evidence="9" type="ORF">Dda_2547</name>
</gene>
<evidence type="ECO:0000256" key="6">
    <source>
        <dbReference type="SAM" id="MobiDB-lite"/>
    </source>
</evidence>
<dbReference type="Pfam" id="PF00320">
    <property type="entry name" value="GATA"/>
    <property type="match status" value="1"/>
</dbReference>
<keyword evidence="2 4" id="KW-0863">Zinc-finger</keyword>
<dbReference type="InterPro" id="IPR035965">
    <property type="entry name" value="PAS-like_dom_sf"/>
</dbReference>
<dbReference type="InterPro" id="IPR052138">
    <property type="entry name" value="GATA_ZnFinger_Domain"/>
</dbReference>
<evidence type="ECO:0000259" key="8">
    <source>
        <dbReference type="PROSITE" id="PS50114"/>
    </source>
</evidence>
<dbReference type="GO" id="GO:0043565">
    <property type="term" value="F:sequence-specific DNA binding"/>
    <property type="evidence" value="ECO:0007669"/>
    <property type="project" value="InterPro"/>
</dbReference>
<dbReference type="GO" id="GO:0006355">
    <property type="term" value="P:regulation of DNA-templated transcription"/>
    <property type="evidence" value="ECO:0007669"/>
    <property type="project" value="InterPro"/>
</dbReference>
<dbReference type="Pfam" id="PF08447">
    <property type="entry name" value="PAS_3"/>
    <property type="match status" value="1"/>
</dbReference>
<dbReference type="PROSITE" id="PS00344">
    <property type="entry name" value="GATA_ZN_FINGER_1"/>
    <property type="match status" value="1"/>
</dbReference>
<evidence type="ECO:0000313" key="10">
    <source>
        <dbReference type="Proteomes" id="UP001221413"/>
    </source>
</evidence>
<feature type="compositionally biased region" description="Polar residues" evidence="6">
    <location>
        <begin position="506"/>
        <end position="524"/>
    </location>
</feature>
<feature type="domain" description="PAS" evidence="7">
    <location>
        <begin position="323"/>
        <end position="393"/>
    </location>
</feature>
<feature type="region of interest" description="Disordered" evidence="6">
    <location>
        <begin position="1"/>
        <end position="74"/>
    </location>
</feature>
<protein>
    <recommendedName>
        <fullName evidence="11">White collar-2</fullName>
    </recommendedName>
</protein>
<evidence type="ECO:0000256" key="3">
    <source>
        <dbReference type="ARBA" id="ARBA00022833"/>
    </source>
</evidence>
<dbReference type="InterPro" id="IPR013655">
    <property type="entry name" value="PAS_fold_3"/>
</dbReference>
<dbReference type="PROSITE" id="PS50114">
    <property type="entry name" value="GATA_ZN_FINGER_2"/>
    <property type="match status" value="1"/>
</dbReference>
<accession>A0AAD6IZP7</accession>
<feature type="compositionally biased region" description="Polar residues" evidence="6">
    <location>
        <begin position="198"/>
        <end position="207"/>
    </location>
</feature>
<dbReference type="GO" id="GO:0008270">
    <property type="term" value="F:zinc ion binding"/>
    <property type="evidence" value="ECO:0007669"/>
    <property type="project" value="UniProtKB-KW"/>
</dbReference>
<name>A0AAD6IZP7_DREDA</name>
<sequence length="719" mass="77860">MDPHHPRQQHQPQNLVSRSAAASSSAPTSTSASASIPFLPSSTIVPGLQDGPTRRNSSKHHLHSGPRNASGSRSLQTQLAHLYQHHQNHSSYSPYIDFQNVLMSQVPPGLDATATARLNSLTNLHMLNPLLTADTQSLNVLSPLKLLPSDAPSPAGPFMQGSPRMGPAAAAPSPVQPTVSPAGTLQSNSGTVKEDALASSTRPQQGISLGPAQMVLESHSSSQSEKQPQKQQVAHQLPDRTQQGPAAPAAALQTPVAGNGVNNIPIKKRRDSLTSAPLHLDMEMQVDSGSSLASAVIGGLSNGISNGTSNGVGSSTLTEFTKRRNWSQRIIEELQDLLCILTPSGKIRYASPNASMIIGYGADELLGRMITDFVHADDSHIFIRDFNESIAANQQLRLFFRFRRKDESYAIFESNGHPHFSDQRQMPTNTTTPVCSGFFMMARLYPTKNSGLLDSFLEHKIENERLKRRIAELRREEHEDQQAQLRAREALQSKGNNANNTNPNNRLQVPTSAPRSISVPNSLTERLESSVAADKARQSNSQSMPPPAMPAQSGQLGQLTRQNLEGLNNNALRSDSLRDKMARYEGVAHHDTIEMLTGLRYNEGERSRGISTGDTSPSLIRGDVGVPMSADRESRGSGERKKKIKVTNEYVCTDCGTLDSPEWRKGPTGPKTLCNACGLRWAKKEKKRGSVSGPSQPPPLGAPVPPVPENQPLSPRNDG</sequence>
<evidence type="ECO:0000313" key="9">
    <source>
        <dbReference type="EMBL" id="KAJ6261748.1"/>
    </source>
</evidence>
<comment type="caution">
    <text evidence="9">The sequence shown here is derived from an EMBL/GenBank/DDBJ whole genome shotgun (WGS) entry which is preliminary data.</text>
</comment>
<keyword evidence="3" id="KW-0862">Zinc</keyword>
<evidence type="ECO:0000259" key="7">
    <source>
        <dbReference type="PROSITE" id="PS50112"/>
    </source>
</evidence>
<dbReference type="CDD" id="cd00130">
    <property type="entry name" value="PAS"/>
    <property type="match status" value="1"/>
</dbReference>
<dbReference type="SUPFAM" id="SSF55785">
    <property type="entry name" value="PYP-like sensor domain (PAS domain)"/>
    <property type="match status" value="1"/>
</dbReference>
<evidence type="ECO:0000256" key="5">
    <source>
        <dbReference type="SAM" id="Coils"/>
    </source>
</evidence>
<dbReference type="CDD" id="cd00202">
    <property type="entry name" value="ZnF_GATA"/>
    <property type="match status" value="1"/>
</dbReference>
<dbReference type="PROSITE" id="PS50112">
    <property type="entry name" value="PAS"/>
    <property type="match status" value="1"/>
</dbReference>
<dbReference type="SMART" id="SM00091">
    <property type="entry name" value="PAS"/>
    <property type="match status" value="1"/>
</dbReference>
<feature type="region of interest" description="Disordered" evidence="6">
    <location>
        <begin position="685"/>
        <end position="719"/>
    </location>
</feature>
<dbReference type="InterPro" id="IPR000679">
    <property type="entry name" value="Znf_GATA"/>
</dbReference>
<reference evidence="9" key="1">
    <citation type="submission" date="2023-01" db="EMBL/GenBank/DDBJ databases">
        <title>The chitinases involved in constricting ring structure development in the nematode-trapping fungus Drechslerella dactyloides.</title>
        <authorList>
            <person name="Wang R."/>
            <person name="Zhang L."/>
            <person name="Tang P."/>
            <person name="Li S."/>
            <person name="Liang L."/>
        </authorList>
    </citation>
    <scope>NUCLEOTIDE SEQUENCE</scope>
    <source>
        <strain evidence="9">YMF1.00031</strain>
    </source>
</reference>
<evidence type="ECO:0000256" key="1">
    <source>
        <dbReference type="ARBA" id="ARBA00022723"/>
    </source>
</evidence>
<feature type="domain" description="GATA-type" evidence="8">
    <location>
        <begin position="652"/>
        <end position="679"/>
    </location>
</feature>
<feature type="region of interest" description="Disordered" evidence="6">
    <location>
        <begin position="607"/>
        <end position="642"/>
    </location>
</feature>
<dbReference type="NCBIfam" id="TIGR00229">
    <property type="entry name" value="sensory_box"/>
    <property type="match status" value="1"/>
</dbReference>
<feature type="coiled-coil region" evidence="5">
    <location>
        <begin position="456"/>
        <end position="488"/>
    </location>
</feature>
<dbReference type="PANTHER" id="PTHR47255:SF4">
    <property type="entry name" value="GATA ZINC FINGER DOMAIN-CONTAINING PROTEIN 12"/>
    <property type="match status" value="1"/>
</dbReference>
<feature type="compositionally biased region" description="Basic and acidic residues" evidence="6">
    <location>
        <begin position="630"/>
        <end position="639"/>
    </location>
</feature>
<dbReference type="Gene3D" id="3.30.50.10">
    <property type="entry name" value="Erythroid Transcription Factor GATA-1, subunit A"/>
    <property type="match status" value="1"/>
</dbReference>
<feature type="compositionally biased region" description="Polar residues" evidence="6">
    <location>
        <begin position="176"/>
        <end position="191"/>
    </location>
</feature>
<evidence type="ECO:0008006" key="11">
    <source>
        <dbReference type="Google" id="ProtNLM"/>
    </source>
</evidence>
<keyword evidence="10" id="KW-1185">Reference proteome</keyword>
<feature type="region of interest" description="Disordered" evidence="6">
    <location>
        <begin position="152"/>
        <end position="264"/>
    </location>
</feature>
<dbReference type="AlphaFoldDB" id="A0AAD6IZP7"/>
<dbReference type="EMBL" id="JAQGDS010000003">
    <property type="protein sequence ID" value="KAJ6261748.1"/>
    <property type="molecule type" value="Genomic_DNA"/>
</dbReference>
<feature type="compositionally biased region" description="Low complexity" evidence="6">
    <location>
        <begin position="493"/>
        <end position="505"/>
    </location>
</feature>
<evidence type="ECO:0000256" key="2">
    <source>
        <dbReference type="ARBA" id="ARBA00022771"/>
    </source>
</evidence>
<dbReference type="Proteomes" id="UP001221413">
    <property type="component" value="Unassembled WGS sequence"/>
</dbReference>
<dbReference type="InterPro" id="IPR000014">
    <property type="entry name" value="PAS"/>
</dbReference>
<dbReference type="Gene3D" id="3.30.450.20">
    <property type="entry name" value="PAS domain"/>
    <property type="match status" value="1"/>
</dbReference>
<evidence type="ECO:0000256" key="4">
    <source>
        <dbReference type="PROSITE-ProRule" id="PRU00094"/>
    </source>
</evidence>